<evidence type="ECO:0000313" key="1">
    <source>
        <dbReference type="Proteomes" id="UP000095283"/>
    </source>
</evidence>
<evidence type="ECO:0000313" key="2">
    <source>
        <dbReference type="WBParaSite" id="Hba_09876"/>
    </source>
</evidence>
<reference evidence="2" key="1">
    <citation type="submission" date="2016-11" db="UniProtKB">
        <authorList>
            <consortium name="WormBaseParasite"/>
        </authorList>
    </citation>
    <scope>IDENTIFICATION</scope>
</reference>
<dbReference type="Proteomes" id="UP000095283">
    <property type="component" value="Unplaced"/>
</dbReference>
<accession>A0A1I7WXE2</accession>
<protein>
    <submittedName>
        <fullName evidence="2">DHC_N1 domain-containing protein</fullName>
    </submittedName>
</protein>
<organism evidence="1 2">
    <name type="scientific">Heterorhabditis bacteriophora</name>
    <name type="common">Entomopathogenic nematode worm</name>
    <dbReference type="NCBI Taxonomy" id="37862"/>
    <lineage>
        <taxon>Eukaryota</taxon>
        <taxon>Metazoa</taxon>
        <taxon>Ecdysozoa</taxon>
        <taxon>Nematoda</taxon>
        <taxon>Chromadorea</taxon>
        <taxon>Rhabditida</taxon>
        <taxon>Rhabditina</taxon>
        <taxon>Rhabditomorpha</taxon>
        <taxon>Strongyloidea</taxon>
        <taxon>Heterorhabditidae</taxon>
        <taxon>Heterorhabditis</taxon>
    </lineage>
</organism>
<dbReference type="WBParaSite" id="Hba_09876">
    <property type="protein sequence ID" value="Hba_09876"/>
    <property type="gene ID" value="Hba_09876"/>
</dbReference>
<name>A0A1I7WXE2_HETBA</name>
<sequence>MAEGKKLSEADIEVNMMTEDPEFYIALKQKDVSFYKDMKDLPDSAVKKYIPDIARRFIELERRIKEMETLLWALPREERSLEEDRFEILTELLDKACQGFDIWDEHAERKIRLSHRIVLETRLLHLISTKFDIITKVCEEFDKLRGNSYEVNNERDWLRYEIRHCDMMFTELHEQFLKSYLEMNW</sequence>
<keyword evidence="1" id="KW-1185">Reference proteome</keyword>
<proteinExistence type="predicted"/>
<dbReference type="AlphaFoldDB" id="A0A1I7WXE2"/>